<dbReference type="RefSeq" id="WP_124938023.1">
    <property type="nucleotide sequence ID" value="NZ_RJVQ01000006.1"/>
</dbReference>
<dbReference type="EMBL" id="RJVQ01000006">
    <property type="protein sequence ID" value="RQW62482.1"/>
    <property type="molecule type" value="Genomic_DNA"/>
</dbReference>
<feature type="domain" description="NAD-dependent epimerase/dehydratase" evidence="2">
    <location>
        <begin position="3"/>
        <end position="225"/>
    </location>
</feature>
<accession>A0A3N9TZT4</accession>
<reference evidence="4 5" key="1">
    <citation type="submission" date="2018-11" db="EMBL/GenBank/DDBJ databases">
        <title>Vibrio LJC006 sp. nov., isolated from seawater during the bloom of the enteromorpha.</title>
        <authorList>
            <person name="Liang J."/>
        </authorList>
    </citation>
    <scope>NUCLEOTIDE SEQUENCE [LARGE SCALE GENOMIC DNA]</scope>
    <source>
        <strain evidence="4 5">LJC006</strain>
    </source>
</reference>
<comment type="similarity">
    <text evidence="1">Belongs to the NAD(P)-dependent epimerase/dehydratase family. SDR39U1 subfamily.</text>
</comment>
<dbReference type="PANTHER" id="PTHR11092:SF0">
    <property type="entry name" value="EPIMERASE FAMILY PROTEIN SDR39U1"/>
    <property type="match status" value="1"/>
</dbReference>
<dbReference type="Gene3D" id="3.40.50.720">
    <property type="entry name" value="NAD(P)-binding Rossmann-like Domain"/>
    <property type="match status" value="1"/>
</dbReference>
<name>A0A3N9TZT4_9VIBR</name>
<dbReference type="PANTHER" id="PTHR11092">
    <property type="entry name" value="SUGAR NUCLEOTIDE EPIMERASE RELATED"/>
    <property type="match status" value="1"/>
</dbReference>
<dbReference type="CDD" id="cd05242">
    <property type="entry name" value="SDR_a8"/>
    <property type="match status" value="1"/>
</dbReference>
<proteinExistence type="inferred from homology"/>
<dbReference type="InterPro" id="IPR013549">
    <property type="entry name" value="DUF1731"/>
</dbReference>
<dbReference type="OrthoDB" id="9801773at2"/>
<dbReference type="AlphaFoldDB" id="A0A3N9TZT4"/>
<gene>
    <name evidence="4" type="ORF">EES38_15040</name>
</gene>
<comment type="caution">
    <text evidence="4">The sequence shown here is derived from an EMBL/GenBank/DDBJ whole genome shotgun (WGS) entry which is preliminary data.</text>
</comment>
<feature type="domain" description="DUF1731" evidence="3">
    <location>
        <begin position="253"/>
        <end position="299"/>
    </location>
</feature>
<dbReference type="Pfam" id="PF01370">
    <property type="entry name" value="Epimerase"/>
    <property type="match status" value="1"/>
</dbReference>
<dbReference type="Proteomes" id="UP000281112">
    <property type="component" value="Unassembled WGS sequence"/>
</dbReference>
<evidence type="ECO:0000256" key="1">
    <source>
        <dbReference type="ARBA" id="ARBA00009353"/>
    </source>
</evidence>
<dbReference type="InterPro" id="IPR036291">
    <property type="entry name" value="NAD(P)-bd_dom_sf"/>
</dbReference>
<keyword evidence="5" id="KW-1185">Reference proteome</keyword>
<evidence type="ECO:0000259" key="2">
    <source>
        <dbReference type="Pfam" id="PF01370"/>
    </source>
</evidence>
<sequence>MKILVTGGTGLIGSALLKLLSPNDICVVTRNISKAKSTLRHLPSATLSFLDDLQSLSDLNNYDVVINLAGEPIADKRWSNEQKERICNSRWDITKQLVSLIHASTNPPTVFISGSAVGYYGDQQSHPFDESLRVHNNEFAHKVCIEWEKIALNAASDQTRVCLLRTGVVLSAEGGALKKMLLPYQWGLGSSLGNGEQYFPWIHIRDMVKAILFLMNTDYAHGPFNLCAPHPVTNKCFSQSLAHSLNRPHFLKTPQWLISMVMGESSKLLFDSARAKPKALTDLGFTFDFPRLRPALDDILRNHK</sequence>
<dbReference type="NCBIfam" id="TIGR01777">
    <property type="entry name" value="yfcH"/>
    <property type="match status" value="1"/>
</dbReference>
<dbReference type="SUPFAM" id="SSF51735">
    <property type="entry name" value="NAD(P)-binding Rossmann-fold domains"/>
    <property type="match status" value="1"/>
</dbReference>
<organism evidence="4 5">
    <name type="scientific">Vibrio viridaestus</name>
    <dbReference type="NCBI Taxonomy" id="2487322"/>
    <lineage>
        <taxon>Bacteria</taxon>
        <taxon>Pseudomonadati</taxon>
        <taxon>Pseudomonadota</taxon>
        <taxon>Gammaproteobacteria</taxon>
        <taxon>Vibrionales</taxon>
        <taxon>Vibrionaceae</taxon>
        <taxon>Vibrio</taxon>
    </lineage>
</organism>
<dbReference type="Pfam" id="PF08338">
    <property type="entry name" value="DUF1731"/>
    <property type="match status" value="1"/>
</dbReference>
<dbReference type="InterPro" id="IPR001509">
    <property type="entry name" value="Epimerase_deHydtase"/>
</dbReference>
<protein>
    <submittedName>
        <fullName evidence="4">TIGR01777 family protein</fullName>
    </submittedName>
</protein>
<evidence type="ECO:0000313" key="5">
    <source>
        <dbReference type="Proteomes" id="UP000281112"/>
    </source>
</evidence>
<dbReference type="InterPro" id="IPR010099">
    <property type="entry name" value="SDR39U1"/>
</dbReference>
<evidence type="ECO:0000259" key="3">
    <source>
        <dbReference type="Pfam" id="PF08338"/>
    </source>
</evidence>
<evidence type="ECO:0000313" key="4">
    <source>
        <dbReference type="EMBL" id="RQW62482.1"/>
    </source>
</evidence>